<feature type="transmembrane region" description="Helical" evidence="1">
    <location>
        <begin position="321"/>
        <end position="340"/>
    </location>
</feature>
<evidence type="ECO:0000256" key="1">
    <source>
        <dbReference type="SAM" id="Phobius"/>
    </source>
</evidence>
<feature type="transmembrane region" description="Helical" evidence="1">
    <location>
        <begin position="114"/>
        <end position="134"/>
    </location>
</feature>
<dbReference type="EMBL" id="MLJW01000038">
    <property type="protein sequence ID" value="OIR07339.1"/>
    <property type="molecule type" value="Genomic_DNA"/>
</dbReference>
<feature type="transmembrane region" description="Helical" evidence="1">
    <location>
        <begin position="197"/>
        <end position="220"/>
    </location>
</feature>
<evidence type="ECO:0000313" key="2">
    <source>
        <dbReference type="EMBL" id="OIR07339.1"/>
    </source>
</evidence>
<name>A0A1J5SHE8_9ZZZZ</name>
<gene>
    <name evidence="2" type="ORF">GALL_105950</name>
</gene>
<accession>A0A1J5SHE8</accession>
<keyword evidence="1" id="KW-0812">Transmembrane</keyword>
<protein>
    <recommendedName>
        <fullName evidence="3">Glycosyltransferase RgtA/B/C/D-like domain-containing protein</fullName>
    </recommendedName>
</protein>
<proteinExistence type="predicted"/>
<reference evidence="2" key="1">
    <citation type="submission" date="2016-10" db="EMBL/GenBank/DDBJ databases">
        <title>Sequence of Gallionella enrichment culture.</title>
        <authorList>
            <person name="Poehlein A."/>
            <person name="Muehling M."/>
            <person name="Daniel R."/>
        </authorList>
    </citation>
    <scope>NUCLEOTIDE SEQUENCE</scope>
</reference>
<keyword evidence="1" id="KW-0472">Membrane</keyword>
<feature type="transmembrane region" description="Helical" evidence="1">
    <location>
        <begin position="240"/>
        <end position="262"/>
    </location>
</feature>
<feature type="transmembrane region" description="Helical" evidence="1">
    <location>
        <begin position="12"/>
        <end position="35"/>
    </location>
</feature>
<dbReference type="AlphaFoldDB" id="A0A1J5SHE8"/>
<organism evidence="2">
    <name type="scientific">mine drainage metagenome</name>
    <dbReference type="NCBI Taxonomy" id="410659"/>
    <lineage>
        <taxon>unclassified sequences</taxon>
        <taxon>metagenomes</taxon>
        <taxon>ecological metagenomes</taxon>
    </lineage>
</organism>
<comment type="caution">
    <text evidence="2">The sequence shown here is derived from an EMBL/GenBank/DDBJ whole genome shotgun (WGS) entry which is preliminary data.</text>
</comment>
<evidence type="ECO:0008006" key="3">
    <source>
        <dbReference type="Google" id="ProtNLM"/>
    </source>
</evidence>
<feature type="transmembrane region" description="Helical" evidence="1">
    <location>
        <begin position="88"/>
        <end position="107"/>
    </location>
</feature>
<sequence length="358" mass="39364">MTPRTRDLLPRSLPIALLCLGLVICAFAPHLWVIANHAPASYEWSRGTTYLRQCAHPFDQSVEPAMRWRLLPALVAHGLGLRGNAPFVIPWLGVVVLVSWVATRLLGILDDWRYAVGGTLVLASTSACLVPIGWLGMNDAWVWLGLLVVAFSESRAALVSACLFAPWVDERFLIGLPLAWAVRIVSGTERLPTARSLIWPVLLVLPYAAIRIGLGGAPWAEHVERSFLRDQVRTSIQSLHLAPIAWWMGLRVGWAAIVYAILSLCRTDRWIVSALAAATALISLLLASDMSRSIAILCPLVMLGLIELARRRPADAPRIAVWAGVIALLIPAAHVVYHTIAPIDNLVFELVRLHRIHP</sequence>
<keyword evidence="1" id="KW-1133">Transmembrane helix</keyword>
<feature type="transmembrane region" description="Helical" evidence="1">
    <location>
        <begin position="269"/>
        <end position="287"/>
    </location>
</feature>